<feature type="transmembrane region" description="Helical" evidence="7">
    <location>
        <begin position="290"/>
        <end position="308"/>
    </location>
</feature>
<dbReference type="PANTHER" id="PTHR43549">
    <property type="entry name" value="MULTIDRUG RESISTANCE PROTEIN YPNP-RELATED"/>
    <property type="match status" value="1"/>
</dbReference>
<evidence type="ECO:0000256" key="2">
    <source>
        <dbReference type="ARBA" id="ARBA00022448"/>
    </source>
</evidence>
<feature type="transmembrane region" description="Helical" evidence="7">
    <location>
        <begin position="21"/>
        <end position="41"/>
    </location>
</feature>
<evidence type="ECO:0000256" key="4">
    <source>
        <dbReference type="ARBA" id="ARBA00022692"/>
    </source>
</evidence>
<evidence type="ECO:0000256" key="3">
    <source>
        <dbReference type="ARBA" id="ARBA00022475"/>
    </source>
</evidence>
<dbReference type="EMBL" id="UINC01001610">
    <property type="protein sequence ID" value="SUZ84853.1"/>
    <property type="molecule type" value="Genomic_DNA"/>
</dbReference>
<dbReference type="PIRSF" id="PIRSF006603">
    <property type="entry name" value="DinF"/>
    <property type="match status" value="1"/>
</dbReference>
<feature type="transmembrane region" description="Helical" evidence="7">
    <location>
        <begin position="173"/>
        <end position="192"/>
    </location>
</feature>
<evidence type="ECO:0008006" key="9">
    <source>
        <dbReference type="Google" id="ProtNLM"/>
    </source>
</evidence>
<accession>A0A381R5L6</accession>
<feature type="transmembrane region" description="Helical" evidence="7">
    <location>
        <begin position="393"/>
        <end position="410"/>
    </location>
</feature>
<proteinExistence type="predicted"/>
<feature type="transmembrane region" description="Helical" evidence="7">
    <location>
        <begin position="364"/>
        <end position="381"/>
    </location>
</feature>
<dbReference type="GO" id="GO:0015297">
    <property type="term" value="F:antiporter activity"/>
    <property type="evidence" value="ECO:0007669"/>
    <property type="project" value="InterPro"/>
</dbReference>
<name>A0A381R5L6_9ZZZZ</name>
<comment type="subcellular location">
    <subcellularLocation>
        <location evidence="1">Cell membrane</location>
        <topology evidence="1">Multi-pass membrane protein</topology>
    </subcellularLocation>
</comment>
<organism evidence="8">
    <name type="scientific">marine metagenome</name>
    <dbReference type="NCBI Taxonomy" id="408172"/>
    <lineage>
        <taxon>unclassified sequences</taxon>
        <taxon>metagenomes</taxon>
        <taxon>ecological metagenomes</taxon>
    </lineage>
</organism>
<evidence type="ECO:0000256" key="5">
    <source>
        <dbReference type="ARBA" id="ARBA00022989"/>
    </source>
</evidence>
<evidence type="ECO:0000256" key="6">
    <source>
        <dbReference type="ARBA" id="ARBA00023136"/>
    </source>
</evidence>
<sequence length="457" mass="49467">MRLKDNTNVHNLIEGSVQRSLIRMTTPMIIGMLALFTFQLVDTWFISFLGTESLTAISFTFPVTFTIMSLAIGMGIGASAVVAKALGKSQFEKAKEAASVINYISLMLACLVVIVCWALMDDIFALMGANDRLMLPIREYMVVWFPGSVLIVCIMTSNSILRGYGDTKTPSVLMAAAAFSNALLDPLLIFGIGPFPELGIQGAAWATVISWMLGFCYLFYLLVIKMELVSRSLPTQTTLKSSGLDMLRIGIPAAGANMMTPLAAGIMTAIAAGFGDSAVAAFGVGARIEPIATLLVLAMSSSLPPLISQNYGAGRFDRIEEAYRIATRFILVWQLLVYIVLAVGAGILATIFSEDPEVVEAIKLFVWIMPVGYGLQGIIILTNSSLNALHRPINALSLSIIRFFVFYVPLAYVGSLYFGLFGFFAGAVCSNLLMAIISWRAFNRALSGEQQLLEKTA</sequence>
<dbReference type="GO" id="GO:0042910">
    <property type="term" value="F:xenobiotic transmembrane transporter activity"/>
    <property type="evidence" value="ECO:0007669"/>
    <property type="project" value="InterPro"/>
</dbReference>
<evidence type="ECO:0000313" key="8">
    <source>
        <dbReference type="EMBL" id="SUZ84853.1"/>
    </source>
</evidence>
<evidence type="ECO:0000256" key="1">
    <source>
        <dbReference type="ARBA" id="ARBA00004651"/>
    </source>
</evidence>
<feature type="transmembrane region" description="Helical" evidence="7">
    <location>
        <begin position="140"/>
        <end position="161"/>
    </location>
</feature>
<gene>
    <name evidence="8" type="ORF">METZ01_LOCUS37707</name>
</gene>
<feature type="transmembrane region" description="Helical" evidence="7">
    <location>
        <begin position="204"/>
        <end position="223"/>
    </location>
</feature>
<feature type="transmembrane region" description="Helical" evidence="7">
    <location>
        <begin position="98"/>
        <end position="120"/>
    </location>
</feature>
<reference evidence="8" key="1">
    <citation type="submission" date="2018-05" db="EMBL/GenBank/DDBJ databases">
        <authorList>
            <person name="Lanie J.A."/>
            <person name="Ng W.-L."/>
            <person name="Kazmierczak K.M."/>
            <person name="Andrzejewski T.M."/>
            <person name="Davidsen T.M."/>
            <person name="Wayne K.J."/>
            <person name="Tettelin H."/>
            <person name="Glass J.I."/>
            <person name="Rusch D."/>
            <person name="Podicherti R."/>
            <person name="Tsui H.-C.T."/>
            <person name="Winkler M.E."/>
        </authorList>
    </citation>
    <scope>NUCLEOTIDE SEQUENCE</scope>
</reference>
<feature type="transmembrane region" description="Helical" evidence="7">
    <location>
        <begin position="329"/>
        <end position="352"/>
    </location>
</feature>
<keyword evidence="4 7" id="KW-0812">Transmembrane</keyword>
<evidence type="ECO:0000256" key="7">
    <source>
        <dbReference type="SAM" id="Phobius"/>
    </source>
</evidence>
<dbReference type="InterPro" id="IPR048279">
    <property type="entry name" value="MdtK-like"/>
</dbReference>
<dbReference type="GO" id="GO:0005886">
    <property type="term" value="C:plasma membrane"/>
    <property type="evidence" value="ECO:0007669"/>
    <property type="project" value="UniProtKB-SubCell"/>
</dbReference>
<feature type="transmembrane region" description="Helical" evidence="7">
    <location>
        <begin position="416"/>
        <end position="437"/>
    </location>
</feature>
<keyword evidence="6 7" id="KW-0472">Membrane</keyword>
<dbReference type="Pfam" id="PF01554">
    <property type="entry name" value="MatE"/>
    <property type="match status" value="2"/>
</dbReference>
<keyword evidence="5 7" id="KW-1133">Transmembrane helix</keyword>
<dbReference type="PANTHER" id="PTHR43549:SF3">
    <property type="entry name" value="MULTIDRUG RESISTANCE PROTEIN YPNP-RELATED"/>
    <property type="match status" value="1"/>
</dbReference>
<dbReference type="NCBIfam" id="TIGR00797">
    <property type="entry name" value="matE"/>
    <property type="match status" value="1"/>
</dbReference>
<dbReference type="AlphaFoldDB" id="A0A381R5L6"/>
<dbReference type="InterPro" id="IPR002528">
    <property type="entry name" value="MATE_fam"/>
</dbReference>
<dbReference type="InterPro" id="IPR052031">
    <property type="entry name" value="Membrane_Transporter-Flippase"/>
</dbReference>
<keyword evidence="3" id="KW-1003">Cell membrane</keyword>
<feature type="transmembrane region" description="Helical" evidence="7">
    <location>
        <begin position="61"/>
        <end position="86"/>
    </location>
</feature>
<keyword evidence="2" id="KW-0813">Transport</keyword>
<protein>
    <recommendedName>
        <fullName evidence="9">MATE family efflux transporter</fullName>
    </recommendedName>
</protein>